<dbReference type="InterPro" id="IPR009056">
    <property type="entry name" value="Cyt_c-like_dom"/>
</dbReference>
<dbReference type="RefSeq" id="WP_009540437.1">
    <property type="nucleotide sequence ID" value="NZ_ANHY01000008.1"/>
</dbReference>
<evidence type="ECO:0000256" key="5">
    <source>
        <dbReference type="ARBA" id="ARBA00023004"/>
    </source>
</evidence>
<dbReference type="PANTHER" id="PTHR11961">
    <property type="entry name" value="CYTOCHROME C"/>
    <property type="match status" value="1"/>
</dbReference>
<keyword evidence="4" id="KW-0249">Electron transport</keyword>
<feature type="region of interest" description="Disordered" evidence="7">
    <location>
        <begin position="174"/>
        <end position="220"/>
    </location>
</feature>
<keyword evidence="3 6" id="KW-0479">Metal-binding</keyword>
<evidence type="ECO:0000256" key="2">
    <source>
        <dbReference type="ARBA" id="ARBA00022617"/>
    </source>
</evidence>
<sequence>MSFIGKSVAALAVAIALVFIVNAVGDIYNPTRTLDEPVYRAGLDTGDEGGATEVAAAEEEPEADLFTLINQAEASAGEKAFRQCASCHTYEIGGPNRVGPNLGNVIGADIAAHEGFNYSDALAGLEGEWTYEKMDAWLANPSDFAPGNKMTFAGVKDIEDRAAIIKFLMAHTENPPAVPEPQEAAATEEAPAAEGEAEAAATEEAPAAEEQQAAEAAPAADGAAGGFTAMVAAADPAAGQKVFNQCRACHTYEIGGPNRVGPNLGNIVGADIAAHEGFRYSDALAGMDGQWTYENLNAWLENPKDFAPGNKMTFAGLKSEEDRAAVVAFMMEHTENPPPLDAASPGPAAPGVASETLQEAVPEPEGAGERPAPEEGAVAE</sequence>
<dbReference type="Proteomes" id="UP000009881">
    <property type="component" value="Unassembled WGS sequence"/>
</dbReference>
<dbReference type="Pfam" id="PF00034">
    <property type="entry name" value="Cytochrom_C"/>
    <property type="match status" value="1"/>
</dbReference>
<dbReference type="PROSITE" id="PS51007">
    <property type="entry name" value="CYTC"/>
    <property type="match status" value="2"/>
</dbReference>
<evidence type="ECO:0000256" key="1">
    <source>
        <dbReference type="ARBA" id="ARBA00022448"/>
    </source>
</evidence>
<dbReference type="AlphaFoldDB" id="K9GWI3"/>
<keyword evidence="10" id="KW-1185">Reference proteome</keyword>
<evidence type="ECO:0000256" key="3">
    <source>
        <dbReference type="ARBA" id="ARBA00022723"/>
    </source>
</evidence>
<dbReference type="InterPro" id="IPR036909">
    <property type="entry name" value="Cyt_c-like_dom_sf"/>
</dbReference>
<gene>
    <name evidence="9" type="ORF">C882_4329</name>
</gene>
<organism evidence="9 10">
    <name type="scientific">Caenispirillum salinarum AK4</name>
    <dbReference type="NCBI Taxonomy" id="1238182"/>
    <lineage>
        <taxon>Bacteria</taxon>
        <taxon>Pseudomonadati</taxon>
        <taxon>Pseudomonadota</taxon>
        <taxon>Alphaproteobacteria</taxon>
        <taxon>Rhodospirillales</taxon>
        <taxon>Novispirillaceae</taxon>
        <taxon>Caenispirillum</taxon>
    </lineage>
</organism>
<evidence type="ECO:0000313" key="10">
    <source>
        <dbReference type="Proteomes" id="UP000009881"/>
    </source>
</evidence>
<dbReference type="EMBL" id="ANHY01000008">
    <property type="protein sequence ID" value="EKV30370.1"/>
    <property type="molecule type" value="Genomic_DNA"/>
</dbReference>
<feature type="domain" description="Cytochrome c" evidence="8">
    <location>
        <begin position="234"/>
        <end position="334"/>
    </location>
</feature>
<dbReference type="GO" id="GO:0009055">
    <property type="term" value="F:electron transfer activity"/>
    <property type="evidence" value="ECO:0007669"/>
    <property type="project" value="InterPro"/>
</dbReference>
<feature type="domain" description="Cytochrome c" evidence="8">
    <location>
        <begin position="72"/>
        <end position="172"/>
    </location>
</feature>
<protein>
    <submittedName>
        <fullName evidence="9">Cytochrome cy</fullName>
    </submittedName>
</protein>
<dbReference type="OrthoDB" id="9805828at2"/>
<name>K9GWI3_9PROT</name>
<keyword evidence="1" id="KW-0813">Transport</keyword>
<dbReference type="STRING" id="1238182.C882_4329"/>
<evidence type="ECO:0000313" key="9">
    <source>
        <dbReference type="EMBL" id="EKV30370.1"/>
    </source>
</evidence>
<dbReference type="PRINTS" id="PR00604">
    <property type="entry name" value="CYTCHRMECIAB"/>
</dbReference>
<feature type="region of interest" description="Disordered" evidence="7">
    <location>
        <begin position="335"/>
        <end position="380"/>
    </location>
</feature>
<evidence type="ECO:0000256" key="6">
    <source>
        <dbReference type="PROSITE-ProRule" id="PRU00433"/>
    </source>
</evidence>
<dbReference type="GO" id="GO:0046872">
    <property type="term" value="F:metal ion binding"/>
    <property type="evidence" value="ECO:0007669"/>
    <property type="project" value="UniProtKB-KW"/>
</dbReference>
<keyword evidence="5 6" id="KW-0408">Iron</keyword>
<evidence type="ECO:0000256" key="7">
    <source>
        <dbReference type="SAM" id="MobiDB-lite"/>
    </source>
</evidence>
<keyword evidence="2 6" id="KW-0349">Heme</keyword>
<accession>K9GWI3</accession>
<dbReference type="InterPro" id="IPR002327">
    <property type="entry name" value="Cyt_c_1A/1B"/>
</dbReference>
<reference evidence="9 10" key="1">
    <citation type="journal article" date="2013" name="Genome Announc.">
        <title>Draft Genome Sequence of an Alphaproteobacterium, Caenispirillum salinarum AK4(T), Isolated from a Solar Saltern.</title>
        <authorList>
            <person name="Khatri I."/>
            <person name="Singh A."/>
            <person name="Korpole S."/>
            <person name="Pinnaka A.K."/>
            <person name="Subramanian S."/>
        </authorList>
    </citation>
    <scope>NUCLEOTIDE SEQUENCE [LARGE SCALE GENOMIC DNA]</scope>
    <source>
        <strain evidence="9 10">AK4</strain>
    </source>
</reference>
<evidence type="ECO:0000256" key="4">
    <source>
        <dbReference type="ARBA" id="ARBA00022982"/>
    </source>
</evidence>
<dbReference type="SUPFAM" id="SSF46626">
    <property type="entry name" value="Cytochrome c"/>
    <property type="match status" value="2"/>
</dbReference>
<comment type="caution">
    <text evidence="9">The sequence shown here is derived from an EMBL/GenBank/DDBJ whole genome shotgun (WGS) entry which is preliminary data.</text>
</comment>
<proteinExistence type="predicted"/>
<dbReference type="GO" id="GO:0020037">
    <property type="term" value="F:heme binding"/>
    <property type="evidence" value="ECO:0007669"/>
    <property type="project" value="InterPro"/>
</dbReference>
<dbReference type="eggNOG" id="COG3474">
    <property type="taxonomic scope" value="Bacteria"/>
</dbReference>
<feature type="compositionally biased region" description="Low complexity" evidence="7">
    <location>
        <begin position="341"/>
        <end position="365"/>
    </location>
</feature>
<feature type="compositionally biased region" description="Low complexity" evidence="7">
    <location>
        <begin position="180"/>
        <end position="220"/>
    </location>
</feature>
<dbReference type="Gene3D" id="1.10.760.10">
    <property type="entry name" value="Cytochrome c-like domain"/>
    <property type="match status" value="2"/>
</dbReference>
<evidence type="ECO:0000259" key="8">
    <source>
        <dbReference type="PROSITE" id="PS51007"/>
    </source>
</evidence>